<protein>
    <recommendedName>
        <fullName evidence="8">Mitochondrial enolase superfamily member 1</fullName>
        <ecNumber evidence="3">4.2.1.68</ecNumber>
    </recommendedName>
    <alternativeName>
        <fullName evidence="9">L-fuconate dehydratase</fullName>
    </alternativeName>
</protein>
<dbReference type="PANTHER" id="PTHR13794">
    <property type="entry name" value="ENOLASE SUPERFAMILY, MANDELATE RACEMASE"/>
    <property type="match status" value="1"/>
</dbReference>
<evidence type="ECO:0000256" key="9">
    <source>
        <dbReference type="ARBA" id="ARBA00078003"/>
    </source>
</evidence>
<keyword evidence="5" id="KW-0460">Magnesium</keyword>
<dbReference type="OrthoDB" id="14161at2759"/>
<dbReference type="SFLD" id="SFLDS00001">
    <property type="entry name" value="Enolase"/>
    <property type="match status" value="1"/>
</dbReference>
<dbReference type="PANTHER" id="PTHR13794:SF58">
    <property type="entry name" value="MITOCHONDRIAL ENOLASE SUPERFAMILY MEMBER 1"/>
    <property type="match status" value="1"/>
</dbReference>
<dbReference type="InterPro" id="IPR029065">
    <property type="entry name" value="Enolase_C-like"/>
</dbReference>
<gene>
    <name evidence="12" type="ORF">PAPOLLO_LOCUS9549</name>
</gene>
<organism evidence="12 13">
    <name type="scientific">Parnassius apollo</name>
    <name type="common">Apollo butterfly</name>
    <name type="synonym">Papilio apollo</name>
    <dbReference type="NCBI Taxonomy" id="110799"/>
    <lineage>
        <taxon>Eukaryota</taxon>
        <taxon>Metazoa</taxon>
        <taxon>Ecdysozoa</taxon>
        <taxon>Arthropoda</taxon>
        <taxon>Hexapoda</taxon>
        <taxon>Insecta</taxon>
        <taxon>Pterygota</taxon>
        <taxon>Neoptera</taxon>
        <taxon>Endopterygota</taxon>
        <taxon>Lepidoptera</taxon>
        <taxon>Glossata</taxon>
        <taxon>Ditrysia</taxon>
        <taxon>Papilionoidea</taxon>
        <taxon>Papilionidae</taxon>
        <taxon>Parnassiinae</taxon>
        <taxon>Parnassini</taxon>
        <taxon>Parnassius</taxon>
        <taxon>Parnassius</taxon>
    </lineage>
</organism>
<dbReference type="EMBL" id="CAJQZP010000693">
    <property type="protein sequence ID" value="CAG4978093.1"/>
    <property type="molecule type" value="Genomic_DNA"/>
</dbReference>
<keyword evidence="13" id="KW-1185">Reference proteome</keyword>
<dbReference type="PROSITE" id="PS00909">
    <property type="entry name" value="MR_MLE_2"/>
    <property type="match status" value="1"/>
</dbReference>
<evidence type="ECO:0000256" key="2">
    <source>
        <dbReference type="ARBA" id="ARBA00001946"/>
    </source>
</evidence>
<evidence type="ECO:0000256" key="5">
    <source>
        <dbReference type="ARBA" id="ARBA00022842"/>
    </source>
</evidence>
<dbReference type="Pfam" id="PF02746">
    <property type="entry name" value="MR_MLE_N"/>
    <property type="match status" value="1"/>
</dbReference>
<dbReference type="GO" id="GO:0009063">
    <property type="term" value="P:amino acid catabolic process"/>
    <property type="evidence" value="ECO:0007669"/>
    <property type="project" value="InterPro"/>
</dbReference>
<dbReference type="SFLD" id="SFLDG00179">
    <property type="entry name" value="mandelate_racemase"/>
    <property type="match status" value="1"/>
</dbReference>
<dbReference type="InterPro" id="IPR013342">
    <property type="entry name" value="Mandelate_racemase_C"/>
</dbReference>
<dbReference type="Proteomes" id="UP000691718">
    <property type="component" value="Unassembled WGS sequence"/>
</dbReference>
<evidence type="ECO:0000256" key="1">
    <source>
        <dbReference type="ARBA" id="ARBA00001737"/>
    </source>
</evidence>
<evidence type="ECO:0000256" key="6">
    <source>
        <dbReference type="ARBA" id="ARBA00023239"/>
    </source>
</evidence>
<dbReference type="GO" id="GO:0050023">
    <property type="term" value="F:L-fuconate dehydratase activity"/>
    <property type="evidence" value="ECO:0007669"/>
    <property type="project" value="UniProtKB-EC"/>
</dbReference>
<name>A0A8S3WRR9_PARAO</name>
<dbReference type="InterPro" id="IPR018110">
    <property type="entry name" value="Mandel_Rmase/mucon_lact_enz_CS"/>
</dbReference>
<keyword evidence="4" id="KW-0479">Metal-binding</keyword>
<dbReference type="SMART" id="SM00922">
    <property type="entry name" value="MR_MLE"/>
    <property type="match status" value="1"/>
</dbReference>
<evidence type="ECO:0000259" key="11">
    <source>
        <dbReference type="SMART" id="SM00922"/>
    </source>
</evidence>
<comment type="catalytic activity">
    <reaction evidence="1">
        <text>L-fuconate = 2-dehydro-3-deoxy-L-fuconate + H2O</text>
        <dbReference type="Rhea" id="RHEA:22772"/>
        <dbReference type="ChEBI" id="CHEBI:15377"/>
        <dbReference type="ChEBI" id="CHEBI:21291"/>
        <dbReference type="ChEBI" id="CHEBI:37448"/>
        <dbReference type="EC" id="4.2.1.68"/>
    </reaction>
</comment>
<dbReference type="InterPro" id="IPR013341">
    <property type="entry name" value="Mandelate_racemase_N_dom"/>
</dbReference>
<evidence type="ECO:0000256" key="7">
    <source>
        <dbReference type="ARBA" id="ARBA00061144"/>
    </source>
</evidence>
<evidence type="ECO:0000256" key="8">
    <source>
        <dbReference type="ARBA" id="ARBA00073815"/>
    </source>
</evidence>
<evidence type="ECO:0000256" key="3">
    <source>
        <dbReference type="ARBA" id="ARBA00013142"/>
    </source>
</evidence>
<dbReference type="AlphaFoldDB" id="A0A8S3WRR9"/>
<evidence type="ECO:0000313" key="13">
    <source>
        <dbReference type="Proteomes" id="UP000691718"/>
    </source>
</evidence>
<comment type="similarity">
    <text evidence="7">Belongs to the mandelate racemase/muconate lactonizing enzyme family. ENOSF1 subfamily.</text>
</comment>
<dbReference type="InterPro" id="IPR046945">
    <property type="entry name" value="RHMD-like"/>
</dbReference>
<dbReference type="FunFam" id="3.20.20.120:FF:000007">
    <property type="entry name" value="Mitochondrial enolase superfamily member 1"/>
    <property type="match status" value="1"/>
</dbReference>
<evidence type="ECO:0000256" key="4">
    <source>
        <dbReference type="ARBA" id="ARBA00022723"/>
    </source>
</evidence>
<feature type="region of interest" description="Disordered" evidence="10">
    <location>
        <begin position="203"/>
        <end position="222"/>
    </location>
</feature>
<dbReference type="EC" id="4.2.1.68" evidence="3"/>
<feature type="domain" description="Mandelate racemase/muconate lactonizing enzyme C-terminal" evidence="11">
    <location>
        <begin position="515"/>
        <end position="611"/>
    </location>
</feature>
<dbReference type="InterPro" id="IPR034610">
    <property type="entry name" value="L-fuconate_dehydratase"/>
</dbReference>
<proteinExistence type="inferred from homology"/>
<evidence type="ECO:0000256" key="10">
    <source>
        <dbReference type="SAM" id="MobiDB-lite"/>
    </source>
</evidence>
<accession>A0A8S3WRR9</accession>
<dbReference type="GO" id="GO:0016052">
    <property type="term" value="P:carbohydrate catabolic process"/>
    <property type="evidence" value="ECO:0007669"/>
    <property type="project" value="TreeGrafter"/>
</dbReference>
<reference evidence="12" key="1">
    <citation type="submission" date="2021-04" db="EMBL/GenBank/DDBJ databases">
        <authorList>
            <person name="Tunstrom K."/>
        </authorList>
    </citation>
    <scope>NUCLEOTIDE SEQUENCE</scope>
</reference>
<sequence length="768" mass="87356">MLNESVELVPVPNTMKIHQIINNVDSANSISYRCLCCFCEKSRPGFCDCLNLKSADLQTEMLNEKSIPSKTSITVLADIKNTQENRSYFNLRQYGPFNLKQINLKTDIARKSLKENSHDRMKKCSKKRKIKDIHLKTNKKLKTEEESSTDEDMTISVHDTSDEEYHITDDILSDDDYLDHMDYQLKEQKNVTNLRKISDTSKIEREKIEQSSHEDKKNTYTSKETREINIFSNENQGVVKTNLAGQSVIATTLQDDENNFDNANNDSEVTSKINTDIWRLSFKDTVLLRGAEGTITYVICIIISRWRDRIKMPVPDRAGLKIVHIDVKDIRFPTSLGGHGSDALHTDPNYSCAYVTITSENGKQGYGLTFTCGRGTEVVVFTVRALKKFILGKNAADIFADFAGFWRAITNDSQMRWIGPEKGAVHLAVAAILNSLWDLWARLENKPLWRLLVDMEPEELVSTIDFRYITDVITKEEAIKLLKSKQASKIERVKYLLENGYPAYTTQVGWLGYSDELVKQLCNKYLNLGFTHFKVKVGLNLEDDYRRCSAVRKHIGEDKFLMVDANQAWGVNEAIEWMKKLAPLKPMWIEEPTSPDDVLGHAAISKALKPYGIGVATGEMCANRVMFKQFLQSGGMQFCQIDSARIGGINEILAVYLMAEKLNVKVCPHAGGVGLCEMVQHLQYWDFASLSGTMEGRLIEYVDQQHEHFYDPCVVENARYLAPKLPGYSTQFLPETLQKYAYPNGSEWQRMFKEGLFSPPDEAELANA</sequence>
<dbReference type="GO" id="GO:0000287">
    <property type="term" value="F:magnesium ion binding"/>
    <property type="evidence" value="ECO:0007669"/>
    <property type="project" value="TreeGrafter"/>
</dbReference>
<comment type="caution">
    <text evidence="12">The sequence shown here is derived from an EMBL/GenBank/DDBJ whole genome shotgun (WGS) entry which is preliminary data.</text>
</comment>
<keyword evidence="6" id="KW-0456">Lyase</keyword>
<evidence type="ECO:0000313" key="12">
    <source>
        <dbReference type="EMBL" id="CAG4978093.1"/>
    </source>
</evidence>
<dbReference type="Pfam" id="PF13378">
    <property type="entry name" value="MR_MLE_C"/>
    <property type="match status" value="1"/>
</dbReference>
<comment type="cofactor">
    <cofactor evidence="2">
        <name>Mg(2+)</name>
        <dbReference type="ChEBI" id="CHEBI:18420"/>
    </cofactor>
</comment>
<dbReference type="SFLD" id="SFLDF00111">
    <property type="entry name" value="L-fuconate_dehydratase"/>
    <property type="match status" value="1"/>
</dbReference>